<comment type="caution">
    <text evidence="1">The sequence shown here is derived from an EMBL/GenBank/DDBJ whole genome shotgun (WGS) entry which is preliminary data.</text>
</comment>
<gene>
    <name evidence="1" type="ORF">GCM10010913_12060</name>
</gene>
<evidence type="ECO:0008006" key="3">
    <source>
        <dbReference type="Google" id="ProtNLM"/>
    </source>
</evidence>
<name>A0ABQ1VSG0_9BACL</name>
<accession>A0ABQ1VSG0</accession>
<dbReference type="EMBL" id="BMIW01000006">
    <property type="protein sequence ID" value="GGF92068.1"/>
    <property type="molecule type" value="Genomic_DNA"/>
</dbReference>
<keyword evidence="2" id="KW-1185">Reference proteome</keyword>
<reference evidence="2" key="1">
    <citation type="journal article" date="2019" name="Int. J. Syst. Evol. Microbiol.">
        <title>The Global Catalogue of Microorganisms (GCM) 10K type strain sequencing project: providing services to taxonomists for standard genome sequencing and annotation.</title>
        <authorList>
            <consortium name="The Broad Institute Genomics Platform"/>
            <consortium name="The Broad Institute Genome Sequencing Center for Infectious Disease"/>
            <person name="Wu L."/>
            <person name="Ma J."/>
        </authorList>
    </citation>
    <scope>NUCLEOTIDE SEQUENCE [LARGE SCALE GENOMIC DNA]</scope>
    <source>
        <strain evidence="2">CGMCC 1.15420</strain>
    </source>
</reference>
<organism evidence="1 2">
    <name type="scientific">Paenibacillus aceti</name>
    <dbReference type="NCBI Taxonomy" id="1820010"/>
    <lineage>
        <taxon>Bacteria</taxon>
        <taxon>Bacillati</taxon>
        <taxon>Bacillota</taxon>
        <taxon>Bacilli</taxon>
        <taxon>Bacillales</taxon>
        <taxon>Paenibacillaceae</taxon>
        <taxon>Paenibacillus</taxon>
    </lineage>
</organism>
<evidence type="ECO:0000313" key="2">
    <source>
        <dbReference type="Proteomes" id="UP000608420"/>
    </source>
</evidence>
<dbReference type="Proteomes" id="UP000608420">
    <property type="component" value="Unassembled WGS sequence"/>
</dbReference>
<protein>
    <recommendedName>
        <fullName evidence="3">Tn3 transposase DDE domain-containing protein</fullName>
    </recommendedName>
</protein>
<sequence>MENSCIFAGFSTAAHTGSPKALGHNSAIRESIYFTLRLQNENMALIFALYNQNVQTNEGET</sequence>
<evidence type="ECO:0000313" key="1">
    <source>
        <dbReference type="EMBL" id="GGF92068.1"/>
    </source>
</evidence>
<proteinExistence type="predicted"/>